<dbReference type="InterPro" id="IPR011009">
    <property type="entry name" value="Kinase-like_dom_sf"/>
</dbReference>
<organism evidence="6 7">
    <name type="scientific">Brassica cretica</name>
    <name type="common">Mustard</name>
    <dbReference type="NCBI Taxonomy" id="69181"/>
    <lineage>
        <taxon>Eukaryota</taxon>
        <taxon>Viridiplantae</taxon>
        <taxon>Streptophyta</taxon>
        <taxon>Embryophyta</taxon>
        <taxon>Tracheophyta</taxon>
        <taxon>Spermatophyta</taxon>
        <taxon>Magnoliopsida</taxon>
        <taxon>eudicotyledons</taxon>
        <taxon>Gunneridae</taxon>
        <taxon>Pentapetalae</taxon>
        <taxon>rosids</taxon>
        <taxon>malvids</taxon>
        <taxon>Brassicales</taxon>
        <taxon>Brassicaceae</taxon>
        <taxon>Brassiceae</taxon>
        <taxon>Brassica</taxon>
    </lineage>
</organism>
<dbReference type="SUPFAM" id="SSF56112">
    <property type="entry name" value="Protein kinase-like (PK-like)"/>
    <property type="match status" value="1"/>
</dbReference>
<feature type="domain" description="Serine-threonine/tyrosine-protein kinase catalytic" evidence="5">
    <location>
        <begin position="11"/>
        <end position="137"/>
    </location>
</feature>
<dbReference type="EMBL" id="QGKX02000088">
    <property type="protein sequence ID" value="KAF3586672.1"/>
    <property type="molecule type" value="Genomic_DNA"/>
</dbReference>
<proteinExistence type="predicted"/>
<keyword evidence="1" id="KW-0808">Transferase</keyword>
<dbReference type="InterPro" id="IPR001245">
    <property type="entry name" value="Ser-Thr/Tyr_kinase_cat_dom"/>
</dbReference>
<keyword evidence="4" id="KW-0067">ATP-binding</keyword>
<reference evidence="6" key="1">
    <citation type="submission" date="2019-12" db="EMBL/GenBank/DDBJ databases">
        <title>Genome sequencing and annotation of Brassica cretica.</title>
        <authorList>
            <person name="Studholme D.J."/>
            <person name="Sarris P."/>
        </authorList>
    </citation>
    <scope>NUCLEOTIDE SEQUENCE</scope>
    <source>
        <strain evidence="6">PFS-109/04</strain>
        <tissue evidence="6">Leaf</tissue>
    </source>
</reference>
<sequence length="170" mass="19278">MLFLFWNCRGYLAPEYLIKGQLTEKADVYAYGVLIIEIATGKKNNAFSQGTSSALHSVWEHFKADTLKSSVDPRLKGMFTEEEALKVWEHFKADTLKSSVDPRLKGMFTEEEALKVLEIGLLCVQSSVELRPSMSEIVYMLKNNDCKFDSPRQPPFLSASVLMADEETRD</sequence>
<comment type="caution">
    <text evidence="6">The sequence shown here is derived from an EMBL/GenBank/DDBJ whole genome shotgun (WGS) entry which is preliminary data.</text>
</comment>
<dbReference type="Gene3D" id="1.10.510.10">
    <property type="entry name" value="Transferase(Phosphotransferase) domain 1"/>
    <property type="match status" value="2"/>
</dbReference>
<evidence type="ECO:0000256" key="4">
    <source>
        <dbReference type="ARBA" id="ARBA00022840"/>
    </source>
</evidence>
<dbReference type="InterPro" id="IPR052059">
    <property type="entry name" value="CR_Ser/Thr_kinase"/>
</dbReference>
<gene>
    <name evidence="6" type="ORF">F2Q69_00027087</name>
</gene>
<name>A0A8S9S2V7_BRACR</name>
<keyword evidence="3" id="KW-0418">Kinase</keyword>
<evidence type="ECO:0000259" key="5">
    <source>
        <dbReference type="Pfam" id="PF07714"/>
    </source>
</evidence>
<dbReference type="PANTHER" id="PTHR47973">
    <property type="entry name" value="CYSTEINE-RICH RECEPTOR-LIKE PROTEIN KINASE 3"/>
    <property type="match status" value="1"/>
</dbReference>
<dbReference type="GO" id="GO:0005524">
    <property type="term" value="F:ATP binding"/>
    <property type="evidence" value="ECO:0007669"/>
    <property type="project" value="UniProtKB-KW"/>
</dbReference>
<dbReference type="Pfam" id="PF07714">
    <property type="entry name" value="PK_Tyr_Ser-Thr"/>
    <property type="match status" value="1"/>
</dbReference>
<dbReference type="GO" id="GO:0004672">
    <property type="term" value="F:protein kinase activity"/>
    <property type="evidence" value="ECO:0007669"/>
    <property type="project" value="InterPro"/>
</dbReference>
<evidence type="ECO:0000313" key="6">
    <source>
        <dbReference type="EMBL" id="KAF3586672.1"/>
    </source>
</evidence>
<dbReference type="AlphaFoldDB" id="A0A8S9S2V7"/>
<protein>
    <recommendedName>
        <fullName evidence="5">Serine-threonine/tyrosine-protein kinase catalytic domain-containing protein</fullName>
    </recommendedName>
</protein>
<evidence type="ECO:0000256" key="1">
    <source>
        <dbReference type="ARBA" id="ARBA00022679"/>
    </source>
</evidence>
<keyword evidence="2" id="KW-0547">Nucleotide-binding</keyword>
<dbReference type="Proteomes" id="UP000712600">
    <property type="component" value="Unassembled WGS sequence"/>
</dbReference>
<evidence type="ECO:0000313" key="7">
    <source>
        <dbReference type="Proteomes" id="UP000712600"/>
    </source>
</evidence>
<evidence type="ECO:0000256" key="2">
    <source>
        <dbReference type="ARBA" id="ARBA00022741"/>
    </source>
</evidence>
<evidence type="ECO:0000256" key="3">
    <source>
        <dbReference type="ARBA" id="ARBA00022777"/>
    </source>
</evidence>
<accession>A0A8S9S2V7</accession>